<dbReference type="PANTHER" id="PTHR43701">
    <property type="entry name" value="MEMBRANE TRANSPORTER PROTEIN MJ0441-RELATED"/>
    <property type="match status" value="1"/>
</dbReference>
<dbReference type="Proteomes" id="UP001183006">
    <property type="component" value="Chromosome"/>
</dbReference>
<proteinExistence type="inferred from homology"/>
<sequence length="250" mass="26515">MDPIFVAVIIFFLAIIFSMLGLGGSLVYVPLFYWLGIDMLVAIPTALLLNGITSSSAAITYYRKKMIDLHMAAPFVLASTVGAPIGAYFTKFVSVGTLLWILSVVLVLAGARMLLSGNKDTEANNESVGGKKRFIIGICLGFVIGVFAGLLGLGGGVFIVPVLIALGYETKRASATSAFIVLFSSFSGFFGHLGTGHLDLTLMAYTALAAFIGGQVGSHLMHSKMKSKTIKQMFGVVLWIMAVKIVSGLM</sequence>
<evidence type="ECO:0000256" key="5">
    <source>
        <dbReference type="RuleBase" id="RU363041"/>
    </source>
</evidence>
<reference evidence="6" key="1">
    <citation type="submission" date="2023-08" db="EMBL/GenBank/DDBJ databases">
        <title>Methanolobus mangrovi sp. nov. and Methanolobus sediminis sp. nov, two novel methylotrophic methanogens isolated from mangrove sediments in China.</title>
        <authorList>
            <person name="Zhou J."/>
        </authorList>
    </citation>
    <scope>NUCLEOTIDE SEQUENCE</scope>
    <source>
        <strain evidence="6">FTZ2</strain>
    </source>
</reference>
<comment type="subcellular location">
    <subcellularLocation>
        <location evidence="5">Cell membrane</location>
        <topology evidence="5">Multi-pass membrane protein</topology>
    </subcellularLocation>
    <subcellularLocation>
        <location evidence="1">Membrane</location>
        <topology evidence="1">Multi-pass membrane protein</topology>
    </subcellularLocation>
</comment>
<dbReference type="PANTHER" id="PTHR43701:SF2">
    <property type="entry name" value="MEMBRANE TRANSPORTER PROTEIN YJNA-RELATED"/>
    <property type="match status" value="1"/>
</dbReference>
<keyword evidence="3 5" id="KW-1133">Transmembrane helix</keyword>
<keyword evidence="5" id="KW-1003">Cell membrane</keyword>
<feature type="transmembrane region" description="Helical" evidence="5">
    <location>
        <begin position="135"/>
        <end position="166"/>
    </location>
</feature>
<feature type="transmembrane region" description="Helical" evidence="5">
    <location>
        <begin position="41"/>
        <end position="63"/>
    </location>
</feature>
<evidence type="ECO:0000256" key="3">
    <source>
        <dbReference type="ARBA" id="ARBA00022989"/>
    </source>
</evidence>
<evidence type="ECO:0000313" key="6">
    <source>
        <dbReference type="EMBL" id="WMW21252.1"/>
    </source>
</evidence>
<keyword evidence="7" id="KW-1185">Reference proteome</keyword>
<feature type="transmembrane region" description="Helical" evidence="5">
    <location>
        <begin position="6"/>
        <end position="29"/>
    </location>
</feature>
<organism evidence="6 7">
    <name type="scientific">Methanolobus mangrovi</name>
    <dbReference type="NCBI Taxonomy" id="3072977"/>
    <lineage>
        <taxon>Archaea</taxon>
        <taxon>Methanobacteriati</taxon>
        <taxon>Methanobacteriota</taxon>
        <taxon>Stenosarchaea group</taxon>
        <taxon>Methanomicrobia</taxon>
        <taxon>Methanosarcinales</taxon>
        <taxon>Methanosarcinaceae</taxon>
        <taxon>Methanolobus</taxon>
    </lineage>
</organism>
<feature type="transmembrane region" description="Helical" evidence="5">
    <location>
        <begin position="97"/>
        <end position="115"/>
    </location>
</feature>
<dbReference type="InterPro" id="IPR051598">
    <property type="entry name" value="TSUP/Inactive_protease-like"/>
</dbReference>
<feature type="transmembrane region" description="Helical" evidence="5">
    <location>
        <begin position="173"/>
        <end position="190"/>
    </location>
</feature>
<evidence type="ECO:0000256" key="2">
    <source>
        <dbReference type="ARBA" id="ARBA00022692"/>
    </source>
</evidence>
<dbReference type="Pfam" id="PF01925">
    <property type="entry name" value="TauE"/>
    <property type="match status" value="1"/>
</dbReference>
<gene>
    <name evidence="6" type="ORF">RE476_07495</name>
</gene>
<keyword evidence="4 5" id="KW-0472">Membrane</keyword>
<dbReference type="KEGG" id="mmav:RE476_07495"/>
<dbReference type="InterPro" id="IPR002781">
    <property type="entry name" value="TM_pro_TauE-like"/>
</dbReference>
<comment type="similarity">
    <text evidence="5">Belongs to the 4-toluene sulfonate uptake permease (TSUP) (TC 2.A.102) family.</text>
</comment>
<dbReference type="EMBL" id="CP133594">
    <property type="protein sequence ID" value="WMW21252.1"/>
    <property type="molecule type" value="Genomic_DNA"/>
</dbReference>
<dbReference type="GO" id="GO:0005886">
    <property type="term" value="C:plasma membrane"/>
    <property type="evidence" value="ECO:0007669"/>
    <property type="project" value="UniProtKB-SubCell"/>
</dbReference>
<name>A0AA51UDL4_9EURY</name>
<evidence type="ECO:0000256" key="1">
    <source>
        <dbReference type="ARBA" id="ARBA00004141"/>
    </source>
</evidence>
<protein>
    <recommendedName>
        <fullName evidence="5">Probable membrane transporter protein</fullName>
    </recommendedName>
</protein>
<evidence type="ECO:0000313" key="7">
    <source>
        <dbReference type="Proteomes" id="UP001183006"/>
    </source>
</evidence>
<keyword evidence="2 5" id="KW-0812">Transmembrane</keyword>
<dbReference type="RefSeq" id="WP_309307038.1">
    <property type="nucleotide sequence ID" value="NZ_CP133594.1"/>
</dbReference>
<feature type="transmembrane region" description="Helical" evidence="5">
    <location>
        <begin position="202"/>
        <end position="221"/>
    </location>
</feature>
<accession>A0AA51UDL4</accession>
<dbReference type="AlphaFoldDB" id="A0AA51UDL4"/>
<dbReference type="GeneID" id="84229974"/>
<evidence type="ECO:0000256" key="4">
    <source>
        <dbReference type="ARBA" id="ARBA00023136"/>
    </source>
</evidence>